<keyword evidence="5" id="KW-0378">Hydrolase</keyword>
<proteinExistence type="predicted"/>
<dbReference type="Pfam" id="PF04493">
    <property type="entry name" value="Endonuclease_5"/>
    <property type="match status" value="1"/>
</dbReference>
<feature type="non-terminal residue" evidence="6">
    <location>
        <position position="1"/>
    </location>
</feature>
<evidence type="ECO:0000256" key="5">
    <source>
        <dbReference type="ARBA" id="ARBA00022801"/>
    </source>
</evidence>
<gene>
    <name evidence="6" type="ORF">HY618_03020</name>
</gene>
<name>A0A933E7T2_UNCTE</name>
<keyword evidence="4 6" id="KW-0255">Endonuclease</keyword>
<dbReference type="AlphaFoldDB" id="A0A933E7T2"/>
<evidence type="ECO:0000256" key="4">
    <source>
        <dbReference type="ARBA" id="ARBA00022759"/>
    </source>
</evidence>
<dbReference type="GO" id="GO:0003727">
    <property type="term" value="F:single-stranded RNA binding"/>
    <property type="evidence" value="ECO:0007669"/>
    <property type="project" value="TreeGrafter"/>
</dbReference>
<dbReference type="Gene3D" id="3.30.2170.10">
    <property type="entry name" value="archaeoglobus fulgidus dsm 4304 superfamily"/>
    <property type="match status" value="1"/>
</dbReference>
<protein>
    <submittedName>
        <fullName evidence="6">Endonuclease V</fullName>
    </submittedName>
</protein>
<organism evidence="6 7">
    <name type="scientific">Tectimicrobiota bacterium</name>
    <dbReference type="NCBI Taxonomy" id="2528274"/>
    <lineage>
        <taxon>Bacteria</taxon>
        <taxon>Pseudomonadati</taxon>
        <taxon>Nitrospinota/Tectimicrobiota group</taxon>
        <taxon>Candidatus Tectimicrobiota</taxon>
    </lineage>
</organism>
<dbReference type="GO" id="GO:0016891">
    <property type="term" value="F:RNA endonuclease activity producing 5'-phosphomonoesters, hydrolytic mechanism"/>
    <property type="evidence" value="ECO:0007669"/>
    <property type="project" value="TreeGrafter"/>
</dbReference>
<comment type="subcellular location">
    <subcellularLocation>
        <location evidence="1">Cytoplasm</location>
    </subcellularLocation>
</comment>
<dbReference type="InterPro" id="IPR007581">
    <property type="entry name" value="Endonuclease-V"/>
</dbReference>
<evidence type="ECO:0000256" key="2">
    <source>
        <dbReference type="ARBA" id="ARBA00022490"/>
    </source>
</evidence>
<dbReference type="GO" id="GO:0043737">
    <property type="term" value="F:deoxyribonuclease V activity"/>
    <property type="evidence" value="ECO:0007669"/>
    <property type="project" value="TreeGrafter"/>
</dbReference>
<dbReference type="Proteomes" id="UP000752292">
    <property type="component" value="Unassembled WGS sequence"/>
</dbReference>
<evidence type="ECO:0000313" key="7">
    <source>
        <dbReference type="Proteomes" id="UP000752292"/>
    </source>
</evidence>
<reference evidence="6" key="1">
    <citation type="submission" date="2020-07" db="EMBL/GenBank/DDBJ databases">
        <title>Huge and variable diversity of episymbiotic CPR bacteria and DPANN archaea in groundwater ecosystems.</title>
        <authorList>
            <person name="He C.Y."/>
            <person name="Keren R."/>
            <person name="Whittaker M."/>
            <person name="Farag I.F."/>
            <person name="Doudna J."/>
            <person name="Cate J.H.D."/>
            <person name="Banfield J.F."/>
        </authorList>
    </citation>
    <scope>NUCLEOTIDE SEQUENCE</scope>
    <source>
        <strain evidence="6">NC_groundwater_1370_Ag_S-0.2um_69_93</strain>
    </source>
</reference>
<sequence length="152" mass="16303">LRFPYVPGFLSFREGPLLEEALLGLARKPGLVLFDGQGIAHPRGFGIASHLGLRLGLHAAGCAKSRLWGEEREPPRARGGWTPLMAPGGAVVGAALRTRAGVKPIYVSPGHGIDLEGAIAWTLAAAPRFRVPEPIRAAHARANEERRRLGFH</sequence>
<accession>A0A933E7T2</accession>
<dbReference type="PANTHER" id="PTHR28511">
    <property type="entry name" value="ENDONUCLEASE V"/>
    <property type="match status" value="1"/>
</dbReference>
<evidence type="ECO:0000313" key="6">
    <source>
        <dbReference type="EMBL" id="MBI4251406.1"/>
    </source>
</evidence>
<dbReference type="GO" id="GO:0006281">
    <property type="term" value="P:DNA repair"/>
    <property type="evidence" value="ECO:0007669"/>
    <property type="project" value="InterPro"/>
</dbReference>
<dbReference type="GO" id="GO:0005737">
    <property type="term" value="C:cytoplasm"/>
    <property type="evidence" value="ECO:0007669"/>
    <property type="project" value="UniProtKB-SubCell"/>
</dbReference>
<comment type="caution">
    <text evidence="6">The sequence shown here is derived from an EMBL/GenBank/DDBJ whole genome shotgun (WGS) entry which is preliminary data.</text>
</comment>
<dbReference type="CDD" id="cd06559">
    <property type="entry name" value="Endonuclease_V"/>
    <property type="match status" value="1"/>
</dbReference>
<dbReference type="EMBL" id="JACQRX010000136">
    <property type="protein sequence ID" value="MBI4251406.1"/>
    <property type="molecule type" value="Genomic_DNA"/>
</dbReference>
<keyword evidence="3" id="KW-0540">Nuclease</keyword>
<keyword evidence="2" id="KW-0963">Cytoplasm</keyword>
<evidence type="ECO:0000256" key="3">
    <source>
        <dbReference type="ARBA" id="ARBA00022722"/>
    </source>
</evidence>
<evidence type="ECO:0000256" key="1">
    <source>
        <dbReference type="ARBA" id="ARBA00004496"/>
    </source>
</evidence>
<dbReference type="PANTHER" id="PTHR28511:SF1">
    <property type="entry name" value="ENDONUCLEASE V"/>
    <property type="match status" value="1"/>
</dbReference>